<sequence>MPAANRLAKDCHPNQRKPQSKASIRKSSLNRQVLHMAICFARCSFIQRSQGHSILLAAAYIGRARLAAPYPTTDYSDREDLLIPMRTLLPQDAPTEFEDPWFLWSEMERAALRKDASLGLHLILALPAPNEFPAPLYEGLVESFITDLIAPHSLAVSYAVHRPHLGGRGKYMDWLENGASPQAYAAALSSRNQHAHVLISGRRLTAAGIDPRRYTALDPTHGGKGGARGGVDWPRLWHHHQNAFFARHGLGLRVRPWAKYADTHLGPDRARAARHTDAAIIERANRSAVSDPVQLLKLVATRPFNERDLREIVDRYAPRAHPYDRDSVDATLELPNVARLAYPNSEIRSPWYATAELQRAEQSCKALAEKLANKPFTPQSSYSSASASSTGSLTIVEGLEASGWVDAPDDNSADTIAEAIHGWPSLLGLGHKIDIRRQTYSLPKDGIVVLDHADAVTPFDLERLLDATKASENSKLVLVRRPSVLSHQRSSLLDALFRAVSPGAMPSSYSPKEYLLVRGMLDAMAREERIVFSTHTDLLTTARELFKKNKAAGKSPVFICPDHEFAAMLRLERLPVRAVAPSTDTIVVHCEPSFGNLSLLGLLASANDLTLLVDRRYCPHFSALCEQAETFVSWPSSIAVPRSGGSSDRSPIDALFAQRDAKPSPTESRAEATDELHSAAAQDVDFKRSANVHQNHTTIGEESDYLSDAPDDLPEDLLDEAEPDPGFETEDDVDEDFEDWEGQEMDLDDIEDTHRDGGG</sequence>
<feature type="domain" description="MobA/MobL protein" evidence="4">
    <location>
        <begin position="53"/>
        <end position="217"/>
    </location>
</feature>
<proteinExistence type="inferred from homology"/>
<dbReference type="AlphaFoldDB" id="A0A7X3FNM0"/>
<protein>
    <recommendedName>
        <fullName evidence="4">MobA/MobL protein domain-containing protein</fullName>
    </recommendedName>
</protein>
<feature type="region of interest" description="Disordered" evidence="3">
    <location>
        <begin position="1"/>
        <end position="24"/>
    </location>
</feature>
<dbReference type="InterPro" id="IPR005053">
    <property type="entry name" value="MobA_MobL"/>
</dbReference>
<organism evidence="5 6">
    <name type="scientific">Devosia marina</name>
    <dbReference type="NCBI Taxonomy" id="2683198"/>
    <lineage>
        <taxon>Bacteria</taxon>
        <taxon>Pseudomonadati</taxon>
        <taxon>Pseudomonadota</taxon>
        <taxon>Alphaproteobacteria</taxon>
        <taxon>Hyphomicrobiales</taxon>
        <taxon>Devosiaceae</taxon>
        <taxon>Devosia</taxon>
    </lineage>
</organism>
<dbReference type="EMBL" id="WQRF01000001">
    <property type="protein sequence ID" value="MVS97929.1"/>
    <property type="molecule type" value="Genomic_DNA"/>
</dbReference>
<feature type="compositionally biased region" description="Acidic residues" evidence="3">
    <location>
        <begin position="701"/>
        <end position="751"/>
    </location>
</feature>
<dbReference type="Proteomes" id="UP000438106">
    <property type="component" value="Unassembled WGS sequence"/>
</dbReference>
<evidence type="ECO:0000256" key="1">
    <source>
        <dbReference type="ARBA" id="ARBA00010873"/>
    </source>
</evidence>
<evidence type="ECO:0000313" key="5">
    <source>
        <dbReference type="EMBL" id="MVS97929.1"/>
    </source>
</evidence>
<evidence type="ECO:0000256" key="2">
    <source>
        <dbReference type="ARBA" id="ARBA00022971"/>
    </source>
</evidence>
<evidence type="ECO:0000259" key="4">
    <source>
        <dbReference type="Pfam" id="PF03389"/>
    </source>
</evidence>
<feature type="region of interest" description="Disordered" evidence="3">
    <location>
        <begin position="657"/>
        <end position="759"/>
    </location>
</feature>
<accession>A0A7X3FNM0</accession>
<comment type="caution">
    <text evidence="5">The sequence shown here is derived from an EMBL/GenBank/DDBJ whole genome shotgun (WGS) entry which is preliminary data.</text>
</comment>
<comment type="similarity">
    <text evidence="1">Belongs to the MobA/MobL family.</text>
</comment>
<name>A0A7X3FNM0_9HYPH</name>
<keyword evidence="2" id="KW-0184">Conjugation</keyword>
<keyword evidence="6" id="KW-1185">Reference proteome</keyword>
<evidence type="ECO:0000256" key="3">
    <source>
        <dbReference type="SAM" id="MobiDB-lite"/>
    </source>
</evidence>
<dbReference type="Pfam" id="PF03389">
    <property type="entry name" value="MobA_MobL"/>
    <property type="match status" value="1"/>
</dbReference>
<reference evidence="5 6" key="1">
    <citation type="submission" date="2019-12" db="EMBL/GenBank/DDBJ databases">
        <title>Devosia maris sp. nov., isolated from the deep seawater.</title>
        <authorList>
            <person name="Liu Y."/>
        </authorList>
    </citation>
    <scope>NUCLEOTIDE SEQUENCE [LARGE SCALE GENOMIC DNA]</scope>
    <source>
        <strain evidence="5 6">L53-10-65</strain>
    </source>
</reference>
<feature type="compositionally biased region" description="Polar residues" evidence="3">
    <location>
        <begin position="691"/>
        <end position="700"/>
    </location>
</feature>
<evidence type="ECO:0000313" key="6">
    <source>
        <dbReference type="Proteomes" id="UP000438106"/>
    </source>
</evidence>
<dbReference type="Gene3D" id="3.30.930.30">
    <property type="match status" value="1"/>
</dbReference>
<gene>
    <name evidence="5" type="ORF">GO014_02645</name>
</gene>
<feature type="compositionally biased region" description="Basic and acidic residues" evidence="3">
    <location>
        <begin position="668"/>
        <end position="677"/>
    </location>
</feature>